<dbReference type="SMART" id="SM00507">
    <property type="entry name" value="HNHc"/>
    <property type="match status" value="1"/>
</dbReference>
<name>A0ABR6VGB5_9FIRM</name>
<keyword evidence="2" id="KW-0808">Transferase</keyword>
<dbReference type="InterPro" id="IPR030931">
    <property type="entry name" value="Group_II_RT_mat"/>
</dbReference>
<dbReference type="PANTHER" id="PTHR34047">
    <property type="entry name" value="NUCLEAR INTRON MATURASE 1, MITOCHONDRIAL-RELATED"/>
    <property type="match status" value="1"/>
</dbReference>
<dbReference type="NCBIfam" id="TIGR04416">
    <property type="entry name" value="group_II_RT_mat"/>
    <property type="match status" value="1"/>
</dbReference>
<dbReference type="InterPro" id="IPR003615">
    <property type="entry name" value="HNH_nuc"/>
</dbReference>
<protein>
    <submittedName>
        <fullName evidence="2">Group II intron reverse transcriptase/maturase</fullName>
        <ecNumber evidence="2">2.7.7.49</ecNumber>
    </submittedName>
</protein>
<evidence type="ECO:0000259" key="1">
    <source>
        <dbReference type="PROSITE" id="PS50878"/>
    </source>
</evidence>
<dbReference type="InterPro" id="IPR024937">
    <property type="entry name" value="Domain_X"/>
</dbReference>
<dbReference type="SUPFAM" id="SSF56672">
    <property type="entry name" value="DNA/RNA polymerases"/>
    <property type="match status" value="1"/>
</dbReference>
<organism evidence="2 3">
    <name type="scientific">Megasphaera hominis</name>
    <dbReference type="NCBI Taxonomy" id="159836"/>
    <lineage>
        <taxon>Bacteria</taxon>
        <taxon>Bacillati</taxon>
        <taxon>Bacillota</taxon>
        <taxon>Negativicutes</taxon>
        <taxon>Veillonellales</taxon>
        <taxon>Veillonellaceae</taxon>
        <taxon>Megasphaera</taxon>
    </lineage>
</organism>
<keyword evidence="2" id="KW-0695">RNA-directed DNA polymerase</keyword>
<comment type="caution">
    <text evidence="2">The sequence shown here is derived from an EMBL/GenBank/DDBJ whole genome shotgun (WGS) entry which is preliminary data.</text>
</comment>
<dbReference type="InterPro" id="IPR000477">
    <property type="entry name" value="RT_dom"/>
</dbReference>
<proteinExistence type="predicted"/>
<dbReference type="CDD" id="cd00085">
    <property type="entry name" value="HNHc"/>
    <property type="match status" value="1"/>
</dbReference>
<dbReference type="EMBL" id="JACOGK010000001">
    <property type="protein sequence ID" value="MBC3535740.1"/>
    <property type="molecule type" value="Genomic_DNA"/>
</dbReference>
<dbReference type="GO" id="GO:0003964">
    <property type="term" value="F:RNA-directed DNA polymerase activity"/>
    <property type="evidence" value="ECO:0007669"/>
    <property type="project" value="UniProtKB-KW"/>
</dbReference>
<keyword evidence="2" id="KW-0548">Nucleotidyltransferase</keyword>
<dbReference type="Pfam" id="PF01348">
    <property type="entry name" value="Intron_maturas2"/>
    <property type="match status" value="1"/>
</dbReference>
<sequence length="599" mass="69599">MKPTSEILERMYRNSEEHSDGIYTRLYRYLLREDIYMTAYKNLYANKGAGTEGVDNDTADGFGKEYVNQIIDELKKQTYEPKAVKRVYIPKRNGKMRPLGIPSFRDKLIQDAIRQILEVIYEPVFSTHSHGFRPNRSCHSALKEISRSFRSTKWFVEGDIKGCFDNIDHTVLLNLLSEKIKDSKFINLIGKFLKAGYMENWEYHKTYSGTPQGGILSPILANIYLHELDKKVEAMQKEFNAPADYAYTPAYGKKVRGIVKLQKRYGECVDEAEKKELLKQIHKLEVEKRRLPYKDASDKKIAYVRYADDFIIGVSGSREDAERIKQELTLFVATRLKLELSDEKTKITHSSGNAHFLGYDINVRRCQESKRKTNGVLQRTLNNSVELLIPMERIEKFMYDREIVIQGKDGKLIPWQRNSMAGLTDLEIVDTYNSQTRGICNYYCIASNFSKLTYFVYLMEYSCLKTLAKKHKTRISGIKRIFKCGKSWGIPYKTKKEKKRMMIVKFSDFKRGTVFDEPSIDTVKNHIHFNTRNSLEARLKACKCELCGAEGDGIAFEIHHINKMKNLKGKEQWEMAMIARKRKTLVVCKECHKKIHHSS</sequence>
<evidence type="ECO:0000313" key="2">
    <source>
        <dbReference type="EMBL" id="MBC3535740.1"/>
    </source>
</evidence>
<gene>
    <name evidence="2" type="primary">ltrA</name>
    <name evidence="2" type="ORF">H8J70_00465</name>
</gene>
<dbReference type="InterPro" id="IPR049030">
    <property type="entry name" value="AI2M-like_HNH"/>
</dbReference>
<dbReference type="EC" id="2.7.7.49" evidence="2"/>
<dbReference type="CDD" id="cd01651">
    <property type="entry name" value="RT_G2_intron"/>
    <property type="match status" value="1"/>
</dbReference>
<reference evidence="2 3" key="1">
    <citation type="submission" date="2020-08" db="EMBL/GenBank/DDBJ databases">
        <authorList>
            <person name="Liu C."/>
            <person name="Sun Q."/>
        </authorList>
    </citation>
    <scope>NUCLEOTIDE SEQUENCE [LARGE SCALE GENOMIC DNA]</scope>
    <source>
        <strain evidence="2 3">NSJ-59</strain>
    </source>
</reference>
<dbReference type="InterPro" id="IPR051083">
    <property type="entry name" value="GrpII_Intron_Splice-Mob/Def"/>
</dbReference>
<dbReference type="InterPro" id="IPR043502">
    <property type="entry name" value="DNA/RNA_pol_sf"/>
</dbReference>
<dbReference type="Pfam" id="PF00078">
    <property type="entry name" value="RVT_1"/>
    <property type="match status" value="2"/>
</dbReference>
<keyword evidence="3" id="KW-1185">Reference proteome</keyword>
<dbReference type="PANTHER" id="PTHR34047:SF8">
    <property type="entry name" value="PROTEIN YKFC"/>
    <property type="match status" value="1"/>
</dbReference>
<evidence type="ECO:0000313" key="3">
    <source>
        <dbReference type="Proteomes" id="UP000606870"/>
    </source>
</evidence>
<dbReference type="RefSeq" id="WP_186501796.1">
    <property type="nucleotide sequence ID" value="NZ_JACOGK010000001.1"/>
</dbReference>
<accession>A0ABR6VGB5</accession>
<dbReference type="Proteomes" id="UP000606870">
    <property type="component" value="Unassembled WGS sequence"/>
</dbReference>
<dbReference type="Pfam" id="PF21368">
    <property type="entry name" value="AI2M-like_HNH"/>
    <property type="match status" value="1"/>
</dbReference>
<dbReference type="PROSITE" id="PS50878">
    <property type="entry name" value="RT_POL"/>
    <property type="match status" value="1"/>
</dbReference>
<feature type="domain" description="Reverse transcriptase" evidence="1">
    <location>
        <begin position="70"/>
        <end position="361"/>
    </location>
</feature>